<sequence length="176" mass="20347">MMVEESEEDVTEIEVRISRAAHSTATYGCTPWKMPVTFFFKWSLSMSFSFDEVIIGLQITDVAIGTAFLLTGIYRFQMVLHADADSPIPSVYRSECTKWVFVELMTISYQMQHVAKHEKSCHRVDTAQLRNIRHSTVTVGKFEFYDPHHSSQGDSTKHILFYSGYPLSTDHFQYER</sequence>
<accession>A0A2G9UQC7</accession>
<dbReference type="AlphaFoldDB" id="A0A2G9UQC7"/>
<keyword evidence="2" id="KW-1185">Reference proteome</keyword>
<dbReference type="OrthoDB" id="5872702at2759"/>
<reference evidence="1 2" key="1">
    <citation type="submission" date="2015-09" db="EMBL/GenBank/DDBJ databases">
        <title>Draft genome of the parasitic nematode Teladorsagia circumcincta isolate WARC Sus (inbred).</title>
        <authorList>
            <person name="Mitreva M."/>
        </authorList>
    </citation>
    <scope>NUCLEOTIDE SEQUENCE [LARGE SCALE GENOMIC DNA]</scope>
    <source>
        <strain evidence="1 2">S</strain>
    </source>
</reference>
<proteinExistence type="predicted"/>
<protein>
    <submittedName>
        <fullName evidence="1">Uncharacterized protein</fullName>
    </submittedName>
</protein>
<evidence type="ECO:0000313" key="2">
    <source>
        <dbReference type="Proteomes" id="UP000230423"/>
    </source>
</evidence>
<name>A0A2G9UQC7_TELCI</name>
<dbReference type="EMBL" id="KZ345698">
    <property type="protein sequence ID" value="PIO72363.1"/>
    <property type="molecule type" value="Genomic_DNA"/>
</dbReference>
<organism evidence="1 2">
    <name type="scientific">Teladorsagia circumcincta</name>
    <name type="common">Brown stomach worm</name>
    <name type="synonym">Ostertagia circumcincta</name>
    <dbReference type="NCBI Taxonomy" id="45464"/>
    <lineage>
        <taxon>Eukaryota</taxon>
        <taxon>Metazoa</taxon>
        <taxon>Ecdysozoa</taxon>
        <taxon>Nematoda</taxon>
        <taxon>Chromadorea</taxon>
        <taxon>Rhabditida</taxon>
        <taxon>Rhabditina</taxon>
        <taxon>Rhabditomorpha</taxon>
        <taxon>Strongyloidea</taxon>
        <taxon>Trichostrongylidae</taxon>
        <taxon>Teladorsagia</taxon>
    </lineage>
</organism>
<gene>
    <name evidence="1" type="ORF">TELCIR_05714</name>
</gene>
<evidence type="ECO:0000313" key="1">
    <source>
        <dbReference type="EMBL" id="PIO72363.1"/>
    </source>
</evidence>
<dbReference type="Proteomes" id="UP000230423">
    <property type="component" value="Unassembled WGS sequence"/>
</dbReference>